<evidence type="ECO:0000259" key="2">
    <source>
        <dbReference type="Pfam" id="PF06985"/>
    </source>
</evidence>
<reference evidence="3" key="2">
    <citation type="submission" date="2023-05" db="EMBL/GenBank/DDBJ databases">
        <authorList>
            <consortium name="Lawrence Berkeley National Laboratory"/>
            <person name="Steindorff A."/>
            <person name="Hensen N."/>
            <person name="Bonometti L."/>
            <person name="Westerberg I."/>
            <person name="Brannstrom I.O."/>
            <person name="Guillou S."/>
            <person name="Cros-Aarteil S."/>
            <person name="Calhoun S."/>
            <person name="Haridas S."/>
            <person name="Kuo A."/>
            <person name="Mondo S."/>
            <person name="Pangilinan J."/>
            <person name="Riley R."/>
            <person name="Labutti K."/>
            <person name="Andreopoulos B."/>
            <person name="Lipzen A."/>
            <person name="Chen C."/>
            <person name="Yanf M."/>
            <person name="Daum C."/>
            <person name="Ng V."/>
            <person name="Clum A."/>
            <person name="Ohm R."/>
            <person name="Martin F."/>
            <person name="Silar P."/>
            <person name="Natvig D."/>
            <person name="Lalanne C."/>
            <person name="Gautier V."/>
            <person name="Ament-Velasquez S.L."/>
            <person name="Kruys A."/>
            <person name="Hutchinson M.I."/>
            <person name="Powell A.J."/>
            <person name="Barry K."/>
            <person name="Miller A.N."/>
            <person name="Grigoriev I.V."/>
            <person name="Debuchy R."/>
            <person name="Gladieux P."/>
            <person name="Thoren M.H."/>
            <person name="Johannesson H."/>
        </authorList>
    </citation>
    <scope>NUCLEOTIDE SEQUENCE</scope>
    <source>
        <strain evidence="3">CBS 315.58</strain>
    </source>
</reference>
<dbReference type="PANTHER" id="PTHR33112">
    <property type="entry name" value="DOMAIN PROTEIN, PUTATIVE-RELATED"/>
    <property type="match status" value="1"/>
</dbReference>
<feature type="compositionally biased region" description="Polar residues" evidence="1">
    <location>
        <begin position="13"/>
        <end position="23"/>
    </location>
</feature>
<evidence type="ECO:0000313" key="3">
    <source>
        <dbReference type="EMBL" id="KAK4201706.1"/>
    </source>
</evidence>
<accession>A0AAN6XLB8</accession>
<dbReference type="PANTHER" id="PTHR33112:SF13">
    <property type="entry name" value="HETEROKARYON INCOMPATIBILITY DOMAIN-CONTAINING PROTEIN"/>
    <property type="match status" value="1"/>
</dbReference>
<proteinExistence type="predicted"/>
<reference evidence="3" key="1">
    <citation type="journal article" date="2023" name="Mol. Phylogenet. Evol.">
        <title>Genome-scale phylogeny and comparative genomics of the fungal order Sordariales.</title>
        <authorList>
            <person name="Hensen N."/>
            <person name="Bonometti L."/>
            <person name="Westerberg I."/>
            <person name="Brannstrom I.O."/>
            <person name="Guillou S."/>
            <person name="Cros-Aarteil S."/>
            <person name="Calhoun S."/>
            <person name="Haridas S."/>
            <person name="Kuo A."/>
            <person name="Mondo S."/>
            <person name="Pangilinan J."/>
            <person name="Riley R."/>
            <person name="LaButti K."/>
            <person name="Andreopoulos B."/>
            <person name="Lipzen A."/>
            <person name="Chen C."/>
            <person name="Yan M."/>
            <person name="Daum C."/>
            <person name="Ng V."/>
            <person name="Clum A."/>
            <person name="Steindorff A."/>
            <person name="Ohm R.A."/>
            <person name="Martin F."/>
            <person name="Silar P."/>
            <person name="Natvig D.O."/>
            <person name="Lalanne C."/>
            <person name="Gautier V."/>
            <person name="Ament-Velasquez S.L."/>
            <person name="Kruys A."/>
            <person name="Hutchinson M.I."/>
            <person name="Powell A.J."/>
            <person name="Barry K."/>
            <person name="Miller A.N."/>
            <person name="Grigoriev I.V."/>
            <person name="Debuchy R."/>
            <person name="Gladieux P."/>
            <person name="Hiltunen Thoren M."/>
            <person name="Johannesson H."/>
        </authorList>
    </citation>
    <scope>NUCLEOTIDE SEQUENCE</scope>
    <source>
        <strain evidence="3">CBS 315.58</strain>
    </source>
</reference>
<dbReference type="Proteomes" id="UP001303160">
    <property type="component" value="Unassembled WGS sequence"/>
</dbReference>
<protein>
    <submittedName>
        <fullName evidence="3">Heterokaryon incompatibility protein-domain-containing protein</fullName>
    </submittedName>
</protein>
<dbReference type="InterPro" id="IPR010730">
    <property type="entry name" value="HET"/>
</dbReference>
<keyword evidence="4" id="KW-1185">Reference proteome</keyword>
<evidence type="ECO:0000313" key="4">
    <source>
        <dbReference type="Proteomes" id="UP001303160"/>
    </source>
</evidence>
<feature type="domain" description="Heterokaryon incompatibility" evidence="2">
    <location>
        <begin position="222"/>
        <end position="377"/>
    </location>
</feature>
<gene>
    <name evidence="3" type="ORF">QBC40DRAFT_277771</name>
</gene>
<name>A0AAN6XLB8_9PEZI</name>
<dbReference type="Pfam" id="PF06985">
    <property type="entry name" value="HET"/>
    <property type="match status" value="1"/>
</dbReference>
<dbReference type="EMBL" id="MU863904">
    <property type="protein sequence ID" value="KAK4201706.1"/>
    <property type="molecule type" value="Genomic_DNA"/>
</dbReference>
<dbReference type="AlphaFoldDB" id="A0AAN6XLB8"/>
<evidence type="ECO:0000256" key="1">
    <source>
        <dbReference type="SAM" id="MobiDB-lite"/>
    </source>
</evidence>
<sequence>MDSLSSRTRKGSDNSQASESLPNLKNEPDDGGHVEAQRRQGTFLGIDLVSCGSCCIQRDGRFIYMSFTNLQGTCRWCGVIYSVLKLPGVLDGPDSEIERFNVAAHGDNTSLQQLFVYWSVPGPGNTSLGGAFYIMDRLHYHRSLESCIPPRVTLDAMSLEGMRVASGWLRECVDKHPQCSSEAKPSYTPKRLIDLGQAGDVPRLIEDLIAKPNAGAATGCYYVALSYCWGSSPQLLTTKDNLEAHKQRIPLSSMPLTLQHAIHVTRQLNYRYLWVDALCIIQDHASDWDEQAAQMQHIYEGAVLTIAADVGDNSASGLSCQENRAWFHGKGIPGEELKVAVLPLPHVPGDGPTHRPRIPTTWLRNSFLQARAWTFQERVLSKRVLHFGEFEMGWECASCTRCECAAYIPGQQRGLSDENWLFSNFWTWTRNHEGDGTQVEDVTQICTKEVSRNSLSGRSAVFSSQWRQAITDYSKRSLSVPTDRLPALSGLASRATCTYSTTYLGGLWREDLATGLLWRRDNQSTGTRPVEYIAPTWSWASLDAGVRWSHGRAGWRREDITINVVDASCTPLTAANLYGAVQDGRIQAWALTMPLSITPGPALEMASIRVIRRGYGHYTQVVPDVSDWQEFESDQHYMIVQVRYAARRDFSEDTGLVVRKSRRVPDAWERVGCYSGYQGLHLSDVALGNSGYSKSGDPKWTLRNIVLV</sequence>
<comment type="caution">
    <text evidence="3">The sequence shown here is derived from an EMBL/GenBank/DDBJ whole genome shotgun (WGS) entry which is preliminary data.</text>
</comment>
<organism evidence="3 4">
    <name type="scientific">Triangularia verruculosa</name>
    <dbReference type="NCBI Taxonomy" id="2587418"/>
    <lineage>
        <taxon>Eukaryota</taxon>
        <taxon>Fungi</taxon>
        <taxon>Dikarya</taxon>
        <taxon>Ascomycota</taxon>
        <taxon>Pezizomycotina</taxon>
        <taxon>Sordariomycetes</taxon>
        <taxon>Sordariomycetidae</taxon>
        <taxon>Sordariales</taxon>
        <taxon>Podosporaceae</taxon>
        <taxon>Triangularia</taxon>
    </lineage>
</organism>
<feature type="region of interest" description="Disordered" evidence="1">
    <location>
        <begin position="1"/>
        <end position="34"/>
    </location>
</feature>